<keyword evidence="3" id="KW-1185">Reference proteome</keyword>
<reference evidence="2" key="1">
    <citation type="submission" date="2020-08" db="EMBL/GenBank/DDBJ databases">
        <title>Genome public.</title>
        <authorList>
            <person name="Liu C."/>
            <person name="Sun Q."/>
        </authorList>
    </citation>
    <scope>NUCLEOTIDE SEQUENCE</scope>
    <source>
        <strain evidence="2">NSJ-12</strain>
    </source>
</reference>
<dbReference type="AlphaFoldDB" id="A0A926EDF3"/>
<dbReference type="PANTHER" id="PTHR21485:SF6">
    <property type="entry name" value="N-ACYLNEURAMINATE CYTIDYLYLTRANSFERASE-RELATED"/>
    <property type="match status" value="1"/>
</dbReference>
<dbReference type="Pfam" id="PF13472">
    <property type="entry name" value="Lipase_GDSL_2"/>
    <property type="match status" value="1"/>
</dbReference>
<evidence type="ECO:0000313" key="2">
    <source>
        <dbReference type="EMBL" id="MBC8578966.1"/>
    </source>
</evidence>
<dbReference type="EMBL" id="JACRSY010000006">
    <property type="protein sequence ID" value="MBC8578966.1"/>
    <property type="molecule type" value="Genomic_DNA"/>
</dbReference>
<proteinExistence type="predicted"/>
<dbReference type="InterPro" id="IPR050793">
    <property type="entry name" value="CMP-NeuNAc_synthase"/>
</dbReference>
<dbReference type="InterPro" id="IPR036514">
    <property type="entry name" value="SGNH_hydro_sf"/>
</dbReference>
<dbReference type="RefSeq" id="WP_249332132.1">
    <property type="nucleotide sequence ID" value="NZ_JACRSY010000006.1"/>
</dbReference>
<keyword evidence="2" id="KW-0808">Transferase</keyword>
<comment type="caution">
    <text evidence="2">The sequence shown here is derived from an EMBL/GenBank/DDBJ whole genome shotgun (WGS) entry which is preliminary data.</text>
</comment>
<dbReference type="SUPFAM" id="SSF52266">
    <property type="entry name" value="SGNH hydrolase"/>
    <property type="match status" value="1"/>
</dbReference>
<evidence type="ECO:0000313" key="3">
    <source>
        <dbReference type="Proteomes" id="UP000655830"/>
    </source>
</evidence>
<dbReference type="Proteomes" id="UP000655830">
    <property type="component" value="Unassembled WGS sequence"/>
</dbReference>
<sequence>MSKQHPICIIPARAGSKGLKNKNMLFLAGKPLILHTIDAAIESGVFRTEDIYVSTDSIEYKEVIEELRSIKVLLRKEELASDTATTFEVLEDFLKEFPDETEFMLCQPTSPLRSHETIKDAYHIFNERKCDHLVSFSESDKSLRLFSTIDENGCAKDVVGIDKGYRRQKQEKHYYPNGALYITTKKKYLEDKSFFTENTFAYVMSKQESVDVDDKYDFINVIGTKYFNYQTREQSNKAFYTGKYKDFSKQVLSKKLILGDSRMEQIQIDGFSNISVGGITLHTVCENIDEILKKGVYEAFIALGVNDLITGYGIESTKQKFEELVDKLLLKEIKVSISTIIYSVFRYEVQNEDIVILNNFIRELAERKGVKLIDPIKIVCRGKQLEFKYTFDGLHMNEKGNELLSEFYSENLGV</sequence>
<dbReference type="GO" id="GO:0008781">
    <property type="term" value="F:N-acylneuraminate cytidylyltransferase activity"/>
    <property type="evidence" value="ECO:0007669"/>
    <property type="project" value="TreeGrafter"/>
</dbReference>
<dbReference type="PANTHER" id="PTHR21485">
    <property type="entry name" value="HAD SUPERFAMILY MEMBERS CMAS AND KDSC"/>
    <property type="match status" value="1"/>
</dbReference>
<gene>
    <name evidence="2" type="ORF">H8718_05385</name>
</gene>
<dbReference type="Gene3D" id="3.90.550.10">
    <property type="entry name" value="Spore Coat Polysaccharide Biosynthesis Protein SpsA, Chain A"/>
    <property type="match status" value="1"/>
</dbReference>
<dbReference type="InterPro" id="IPR003329">
    <property type="entry name" value="Cytidylyl_trans"/>
</dbReference>
<keyword evidence="2" id="KW-0548">Nucleotidyltransferase</keyword>
<dbReference type="InterPro" id="IPR029044">
    <property type="entry name" value="Nucleotide-diphossugar_trans"/>
</dbReference>
<evidence type="ECO:0000259" key="1">
    <source>
        <dbReference type="Pfam" id="PF13472"/>
    </source>
</evidence>
<accession>A0A926EDF3</accession>
<protein>
    <submittedName>
        <fullName evidence="2">Acylneuraminate cytidylyltransferase</fullName>
    </submittedName>
</protein>
<feature type="domain" description="SGNH hydrolase-type esterase" evidence="1">
    <location>
        <begin position="299"/>
        <end position="403"/>
    </location>
</feature>
<name>A0A926EDF3_9FIRM</name>
<dbReference type="InterPro" id="IPR013830">
    <property type="entry name" value="SGNH_hydro"/>
</dbReference>
<dbReference type="CDD" id="cd02513">
    <property type="entry name" value="CMP-NeuAc_Synthase"/>
    <property type="match status" value="1"/>
</dbReference>
<dbReference type="Pfam" id="PF02348">
    <property type="entry name" value="CTP_transf_3"/>
    <property type="match status" value="1"/>
</dbReference>
<dbReference type="Gene3D" id="3.40.50.1110">
    <property type="entry name" value="SGNH hydrolase"/>
    <property type="match status" value="1"/>
</dbReference>
<dbReference type="SUPFAM" id="SSF53448">
    <property type="entry name" value="Nucleotide-diphospho-sugar transferases"/>
    <property type="match status" value="1"/>
</dbReference>
<organism evidence="2 3">
    <name type="scientific">Zhenhengia yiwuensis</name>
    <dbReference type="NCBI Taxonomy" id="2763666"/>
    <lineage>
        <taxon>Bacteria</taxon>
        <taxon>Bacillati</taxon>
        <taxon>Bacillota</taxon>
        <taxon>Clostridia</taxon>
        <taxon>Lachnospirales</taxon>
        <taxon>Lachnospiraceae</taxon>
        <taxon>Zhenhengia</taxon>
    </lineage>
</organism>